<sequence>MKKELVVLTTMLALLAGCNSNATPPSNNNNNNDQSMQMQQVKPQSIAANQEEAIAHLENLAKGIEGVQDAHVVIMGNSAIVGIDVDPDLERTRVGTIKYSVAEAFSNDPLGVQAIVTADLDLRERIAEMGEDIRAGRPFQGIAEELADIVGRIVPQIPSDLIPAQKEHEIDTQNETGTYSTPEELVNEHEQRIKGK</sequence>
<dbReference type="InterPro" id="IPR014247">
    <property type="entry name" value="Spore_lipoprot_YhcN/YlaJ"/>
</dbReference>
<evidence type="ECO:0000256" key="2">
    <source>
        <dbReference type="SAM" id="SignalP"/>
    </source>
</evidence>
<dbReference type="RefSeq" id="WP_379230565.1">
    <property type="nucleotide sequence ID" value="NZ_JBHSTE010000001.1"/>
</dbReference>
<dbReference type="PROSITE" id="PS51257">
    <property type="entry name" value="PROKAR_LIPOPROTEIN"/>
    <property type="match status" value="1"/>
</dbReference>
<dbReference type="InterPro" id="IPR019076">
    <property type="entry name" value="Spore_lipoprot_YhcN/YlaJ-like"/>
</dbReference>
<feature type="region of interest" description="Disordered" evidence="1">
    <location>
        <begin position="164"/>
        <end position="196"/>
    </location>
</feature>
<evidence type="ECO:0000256" key="1">
    <source>
        <dbReference type="SAM" id="MobiDB-lite"/>
    </source>
</evidence>
<feature type="signal peptide" evidence="2">
    <location>
        <begin position="1"/>
        <end position="22"/>
    </location>
</feature>
<feature type="compositionally biased region" description="Low complexity" evidence="1">
    <location>
        <begin position="21"/>
        <end position="32"/>
    </location>
</feature>
<keyword evidence="2" id="KW-0732">Signal</keyword>
<proteinExistence type="predicted"/>
<gene>
    <name evidence="3" type="ORF">ACFP56_02010</name>
</gene>
<accession>A0ABW1V0L8</accession>
<dbReference type="NCBIfam" id="TIGR02898">
    <property type="entry name" value="spore_YhcN_YlaJ"/>
    <property type="match status" value="1"/>
</dbReference>
<reference evidence="4" key="1">
    <citation type="journal article" date="2019" name="Int. J. Syst. Evol. Microbiol.">
        <title>The Global Catalogue of Microorganisms (GCM) 10K type strain sequencing project: providing services to taxonomists for standard genome sequencing and annotation.</title>
        <authorList>
            <consortium name="The Broad Institute Genomics Platform"/>
            <consortium name="The Broad Institute Genome Sequencing Center for Infectious Disease"/>
            <person name="Wu L."/>
            <person name="Ma J."/>
        </authorList>
    </citation>
    <scope>NUCLEOTIDE SEQUENCE [LARGE SCALE GENOMIC DNA]</scope>
    <source>
        <strain evidence="4">PCU 280</strain>
    </source>
</reference>
<dbReference type="Pfam" id="PF09580">
    <property type="entry name" value="Spore_YhcN_YlaJ"/>
    <property type="match status" value="1"/>
</dbReference>
<name>A0ABW1V0L8_9BACL</name>
<keyword evidence="4" id="KW-1185">Reference proteome</keyword>
<comment type="caution">
    <text evidence="3">The sequence shown here is derived from an EMBL/GenBank/DDBJ whole genome shotgun (WGS) entry which is preliminary data.</text>
</comment>
<dbReference type="EMBL" id="JBHSTE010000001">
    <property type="protein sequence ID" value="MFC6331381.1"/>
    <property type="molecule type" value="Genomic_DNA"/>
</dbReference>
<keyword evidence="3" id="KW-0449">Lipoprotein</keyword>
<feature type="chain" id="PRO_5046950713" evidence="2">
    <location>
        <begin position="23"/>
        <end position="196"/>
    </location>
</feature>
<evidence type="ECO:0000313" key="4">
    <source>
        <dbReference type="Proteomes" id="UP001596233"/>
    </source>
</evidence>
<protein>
    <submittedName>
        <fullName evidence="3">YhcN/YlaJ family sporulation lipoprotein</fullName>
    </submittedName>
</protein>
<evidence type="ECO:0000313" key="3">
    <source>
        <dbReference type="EMBL" id="MFC6331381.1"/>
    </source>
</evidence>
<feature type="region of interest" description="Disordered" evidence="1">
    <location>
        <begin position="21"/>
        <end position="45"/>
    </location>
</feature>
<dbReference type="Proteomes" id="UP001596233">
    <property type="component" value="Unassembled WGS sequence"/>
</dbReference>
<feature type="compositionally biased region" description="Basic and acidic residues" evidence="1">
    <location>
        <begin position="186"/>
        <end position="196"/>
    </location>
</feature>
<organism evidence="3 4">
    <name type="scientific">Paenibacillus septentrionalis</name>
    <dbReference type="NCBI Taxonomy" id="429342"/>
    <lineage>
        <taxon>Bacteria</taxon>
        <taxon>Bacillati</taxon>
        <taxon>Bacillota</taxon>
        <taxon>Bacilli</taxon>
        <taxon>Bacillales</taxon>
        <taxon>Paenibacillaceae</taxon>
        <taxon>Paenibacillus</taxon>
    </lineage>
</organism>
<feature type="compositionally biased region" description="Polar residues" evidence="1">
    <location>
        <begin position="33"/>
        <end position="45"/>
    </location>
</feature>